<dbReference type="Proteomes" id="UP000191901">
    <property type="component" value="Chromosome"/>
</dbReference>
<sequence length="33" mass="3556">MTQTLNLQRLGTSEPKGLSLAQGEQVLTELAMP</sequence>
<evidence type="ECO:0000313" key="2">
    <source>
        <dbReference type="Proteomes" id="UP000191901"/>
    </source>
</evidence>
<organism evidence="1 2">
    <name type="scientific">Halomicronema hongdechloris C2206</name>
    <dbReference type="NCBI Taxonomy" id="1641165"/>
    <lineage>
        <taxon>Bacteria</taxon>
        <taxon>Bacillati</taxon>
        <taxon>Cyanobacteriota</taxon>
        <taxon>Cyanophyceae</taxon>
        <taxon>Nodosilineales</taxon>
        <taxon>Nodosilineaceae</taxon>
        <taxon>Halomicronema</taxon>
    </lineage>
</organism>
<dbReference type="KEGG" id="hhg:XM38_036920"/>
<proteinExistence type="predicted"/>
<gene>
    <name evidence="1" type="ORF">XM38_036920</name>
</gene>
<reference evidence="1 2" key="1">
    <citation type="journal article" date="2016" name="Biochim. Biophys. Acta">
        <title>Characterization of red-shifted phycobilisomes isolated from the chlorophyll f-containing cyanobacterium Halomicronema hongdechloris.</title>
        <authorList>
            <person name="Li Y."/>
            <person name="Lin Y."/>
            <person name="Garvey C.J."/>
            <person name="Birch D."/>
            <person name="Corkery R.W."/>
            <person name="Loughlin P.C."/>
            <person name="Scheer H."/>
            <person name="Willows R.D."/>
            <person name="Chen M."/>
        </authorList>
    </citation>
    <scope>NUCLEOTIDE SEQUENCE [LARGE SCALE GENOMIC DNA]</scope>
    <source>
        <strain evidence="1 2">C2206</strain>
    </source>
</reference>
<accession>A0A1Z3HQY1</accession>
<name>A0A1Z3HQY1_9CYAN</name>
<dbReference type="AlphaFoldDB" id="A0A1Z3HQY1"/>
<evidence type="ECO:0000313" key="1">
    <source>
        <dbReference type="EMBL" id="ASC72734.1"/>
    </source>
</evidence>
<keyword evidence="2" id="KW-1185">Reference proteome</keyword>
<protein>
    <submittedName>
        <fullName evidence="1">Uncharacterized protein</fullName>
    </submittedName>
</protein>
<dbReference type="EMBL" id="CP021983">
    <property type="protein sequence ID" value="ASC72734.1"/>
    <property type="molecule type" value="Genomic_DNA"/>
</dbReference>